<dbReference type="PANTHER" id="PTHR48024">
    <property type="entry name" value="GEO13361P1-RELATED"/>
    <property type="match status" value="1"/>
</dbReference>
<feature type="domain" description="RRM" evidence="4">
    <location>
        <begin position="36"/>
        <end position="111"/>
    </location>
</feature>
<accession>A9P0C1</accession>
<sequence length="184" mass="20327">MSMENNKGFEEKKRKHQRAEDDDEAAIFKRSKNNNAMVYVGNLSPETSVYELKCRFEGFGSISRAKIADKPGHGFVTFRSKEFAEAAIRAAIDPHGIIIRNKRVLVSWANDSLPPWKMGIEVSKLSKDVLSKKVPSKISHGREGRGGNRAAVLAAATAAAGLRRGNTSADTVRHDREVVSYDDL</sequence>
<dbReference type="Pfam" id="PF00076">
    <property type="entry name" value="RRM_1"/>
    <property type="match status" value="1"/>
</dbReference>
<dbReference type="EMBL" id="EF087077">
    <property type="protein sequence ID" value="ABK26332.1"/>
    <property type="molecule type" value="mRNA"/>
</dbReference>
<dbReference type="InterPro" id="IPR012677">
    <property type="entry name" value="Nucleotide-bd_a/b_plait_sf"/>
</dbReference>
<evidence type="ECO:0000256" key="2">
    <source>
        <dbReference type="PROSITE-ProRule" id="PRU00176"/>
    </source>
</evidence>
<evidence type="ECO:0000313" key="5">
    <source>
        <dbReference type="EMBL" id="ABK26332.1"/>
    </source>
</evidence>
<keyword evidence="1 2" id="KW-0694">RNA-binding</keyword>
<reference evidence="5" key="1">
    <citation type="journal article" date="2008" name="BMC Genomics">
        <title>A conifer genomics resource of 200,000 spruce (Picea spp.) ESTs and 6,464 high-quality, sequence-finished full-length cDNAs for Sitka spruce (Picea sitchensis).</title>
        <authorList>
            <person name="Ralph S.G."/>
            <person name="Chun H.J."/>
            <person name="Kolosova N."/>
            <person name="Cooper D."/>
            <person name="Oddy C."/>
            <person name="Ritland C.E."/>
            <person name="Kirkpatrick R."/>
            <person name="Moore R."/>
            <person name="Barber S."/>
            <person name="Holt R.A."/>
            <person name="Jones S.J."/>
            <person name="Marra M.A."/>
            <person name="Douglas C.J."/>
            <person name="Ritland K."/>
            <person name="Bohlmann J."/>
        </authorList>
    </citation>
    <scope>NUCLEOTIDE SEQUENCE</scope>
    <source>
        <tissue evidence="5">Bark</tissue>
    </source>
</reference>
<dbReference type="InterPro" id="IPR035979">
    <property type="entry name" value="RBD_domain_sf"/>
</dbReference>
<name>A9P0C1_PICSI</name>
<dbReference type="GO" id="GO:0005634">
    <property type="term" value="C:nucleus"/>
    <property type="evidence" value="ECO:0007669"/>
    <property type="project" value="TreeGrafter"/>
</dbReference>
<evidence type="ECO:0000259" key="4">
    <source>
        <dbReference type="PROSITE" id="PS50102"/>
    </source>
</evidence>
<dbReference type="Gene3D" id="3.30.70.330">
    <property type="match status" value="1"/>
</dbReference>
<dbReference type="GO" id="GO:0003723">
    <property type="term" value="F:RNA binding"/>
    <property type="evidence" value="ECO:0007669"/>
    <property type="project" value="UniProtKB-UniRule"/>
</dbReference>
<evidence type="ECO:0000256" key="3">
    <source>
        <dbReference type="SAM" id="MobiDB-lite"/>
    </source>
</evidence>
<dbReference type="InterPro" id="IPR050886">
    <property type="entry name" value="RNA-binding_reg"/>
</dbReference>
<dbReference type="GO" id="GO:0005739">
    <property type="term" value="C:mitochondrion"/>
    <property type="evidence" value="ECO:0007669"/>
    <property type="project" value="TreeGrafter"/>
</dbReference>
<dbReference type="PANTHER" id="PTHR48024:SF48">
    <property type="entry name" value="RRM DOMAIN-CONTAINING PROTEIN"/>
    <property type="match status" value="1"/>
</dbReference>
<dbReference type="CDD" id="cd00590">
    <property type="entry name" value="RRM_SF"/>
    <property type="match status" value="1"/>
</dbReference>
<organism evidence="5">
    <name type="scientific">Picea sitchensis</name>
    <name type="common">Sitka spruce</name>
    <name type="synonym">Pinus sitchensis</name>
    <dbReference type="NCBI Taxonomy" id="3332"/>
    <lineage>
        <taxon>Eukaryota</taxon>
        <taxon>Viridiplantae</taxon>
        <taxon>Streptophyta</taxon>
        <taxon>Embryophyta</taxon>
        <taxon>Tracheophyta</taxon>
        <taxon>Spermatophyta</taxon>
        <taxon>Pinopsida</taxon>
        <taxon>Pinidae</taxon>
        <taxon>Conifers I</taxon>
        <taxon>Pinales</taxon>
        <taxon>Pinaceae</taxon>
        <taxon>Picea</taxon>
    </lineage>
</organism>
<evidence type="ECO:0000256" key="1">
    <source>
        <dbReference type="ARBA" id="ARBA00022884"/>
    </source>
</evidence>
<proteinExistence type="evidence at transcript level"/>
<dbReference type="PROSITE" id="PS50102">
    <property type="entry name" value="RRM"/>
    <property type="match status" value="1"/>
</dbReference>
<protein>
    <recommendedName>
        <fullName evidence="4">RRM domain-containing protein</fullName>
    </recommendedName>
</protein>
<dbReference type="SMART" id="SM00360">
    <property type="entry name" value="RRM"/>
    <property type="match status" value="1"/>
</dbReference>
<dbReference type="AlphaFoldDB" id="A9P0C1"/>
<dbReference type="InterPro" id="IPR000504">
    <property type="entry name" value="RRM_dom"/>
</dbReference>
<feature type="region of interest" description="Disordered" evidence="3">
    <location>
        <begin position="1"/>
        <end position="26"/>
    </location>
</feature>
<dbReference type="SUPFAM" id="SSF54928">
    <property type="entry name" value="RNA-binding domain, RBD"/>
    <property type="match status" value="1"/>
</dbReference>